<dbReference type="GO" id="GO:0000976">
    <property type="term" value="F:transcription cis-regulatory region binding"/>
    <property type="evidence" value="ECO:0007669"/>
    <property type="project" value="TreeGrafter"/>
</dbReference>
<dbReference type="EMBL" id="RBIL01000001">
    <property type="protein sequence ID" value="RKQ91217.1"/>
    <property type="molecule type" value="Genomic_DNA"/>
</dbReference>
<dbReference type="PANTHER" id="PTHR30055:SF234">
    <property type="entry name" value="HTH-TYPE TRANSCRIPTIONAL REGULATOR BETI"/>
    <property type="match status" value="1"/>
</dbReference>
<dbReference type="InterPro" id="IPR050109">
    <property type="entry name" value="HTH-type_TetR-like_transc_reg"/>
</dbReference>
<keyword evidence="7" id="KW-1185">Reference proteome</keyword>
<comment type="caution">
    <text evidence="6">The sequence shown here is derived from an EMBL/GenBank/DDBJ whole genome shotgun (WGS) entry which is preliminary data.</text>
</comment>
<protein>
    <submittedName>
        <fullName evidence="6">TetR family transcriptional regulator</fullName>
    </submittedName>
</protein>
<dbReference type="PRINTS" id="PR00455">
    <property type="entry name" value="HTHTETR"/>
</dbReference>
<dbReference type="InterPro" id="IPR001647">
    <property type="entry name" value="HTH_TetR"/>
</dbReference>
<sequence>MPDPHPSLRERNRARARAEIVAAAQRLFLAQGFAATSVEQIAEAAGVAPRTVFRHFPRKEDIVFHRHAEQVGRFAQLLDAQPADQGALDALVGALLAMLRLDDPASDGTMLRVLDREPELQRRDAALVADHHAAVVDFLIGRGADPQRAELLAGTFMGTMQAARRLVLLQPEVPPHAHLGAAVELLRGLDWPAPSV</sequence>
<keyword evidence="2 4" id="KW-0238">DNA-binding</keyword>
<evidence type="ECO:0000259" key="5">
    <source>
        <dbReference type="PROSITE" id="PS50977"/>
    </source>
</evidence>
<dbReference type="PANTHER" id="PTHR30055">
    <property type="entry name" value="HTH-TYPE TRANSCRIPTIONAL REGULATOR RUTR"/>
    <property type="match status" value="1"/>
</dbReference>
<proteinExistence type="predicted"/>
<dbReference type="Pfam" id="PF00440">
    <property type="entry name" value="TetR_N"/>
    <property type="match status" value="1"/>
</dbReference>
<evidence type="ECO:0000256" key="4">
    <source>
        <dbReference type="PROSITE-ProRule" id="PRU00335"/>
    </source>
</evidence>
<evidence type="ECO:0000256" key="1">
    <source>
        <dbReference type="ARBA" id="ARBA00023015"/>
    </source>
</evidence>
<dbReference type="Proteomes" id="UP000278962">
    <property type="component" value="Unassembled WGS sequence"/>
</dbReference>
<dbReference type="Gene3D" id="1.10.357.10">
    <property type="entry name" value="Tetracycline Repressor, domain 2"/>
    <property type="match status" value="1"/>
</dbReference>
<evidence type="ECO:0000256" key="3">
    <source>
        <dbReference type="ARBA" id="ARBA00023163"/>
    </source>
</evidence>
<dbReference type="GO" id="GO:0045892">
    <property type="term" value="P:negative regulation of DNA-templated transcription"/>
    <property type="evidence" value="ECO:0007669"/>
    <property type="project" value="UniProtKB-ARBA"/>
</dbReference>
<evidence type="ECO:0000256" key="2">
    <source>
        <dbReference type="ARBA" id="ARBA00023125"/>
    </source>
</evidence>
<feature type="domain" description="HTH tetR-type" evidence="5">
    <location>
        <begin position="14"/>
        <end position="74"/>
    </location>
</feature>
<dbReference type="RefSeq" id="WP_170178854.1">
    <property type="nucleotide sequence ID" value="NZ_RBIL01000001.1"/>
</dbReference>
<dbReference type="GO" id="GO:0003700">
    <property type="term" value="F:DNA-binding transcription factor activity"/>
    <property type="evidence" value="ECO:0007669"/>
    <property type="project" value="TreeGrafter"/>
</dbReference>
<organism evidence="6 7">
    <name type="scientific">Solirubrobacter pauli</name>
    <dbReference type="NCBI Taxonomy" id="166793"/>
    <lineage>
        <taxon>Bacteria</taxon>
        <taxon>Bacillati</taxon>
        <taxon>Actinomycetota</taxon>
        <taxon>Thermoleophilia</taxon>
        <taxon>Solirubrobacterales</taxon>
        <taxon>Solirubrobacteraceae</taxon>
        <taxon>Solirubrobacter</taxon>
    </lineage>
</organism>
<dbReference type="SUPFAM" id="SSF46689">
    <property type="entry name" value="Homeodomain-like"/>
    <property type="match status" value="1"/>
</dbReference>
<keyword evidence="1" id="KW-0805">Transcription regulation</keyword>
<dbReference type="FunFam" id="1.10.10.60:FF:000141">
    <property type="entry name" value="TetR family transcriptional regulator"/>
    <property type="match status" value="1"/>
</dbReference>
<keyword evidence="3" id="KW-0804">Transcription</keyword>
<feature type="DNA-binding region" description="H-T-H motif" evidence="4">
    <location>
        <begin position="37"/>
        <end position="56"/>
    </location>
</feature>
<dbReference type="InterPro" id="IPR009057">
    <property type="entry name" value="Homeodomain-like_sf"/>
</dbReference>
<reference evidence="6 7" key="1">
    <citation type="submission" date="2018-10" db="EMBL/GenBank/DDBJ databases">
        <title>Genomic Encyclopedia of Archaeal and Bacterial Type Strains, Phase II (KMG-II): from individual species to whole genera.</title>
        <authorList>
            <person name="Goeker M."/>
        </authorList>
    </citation>
    <scope>NUCLEOTIDE SEQUENCE [LARGE SCALE GENOMIC DNA]</scope>
    <source>
        <strain evidence="6 7">DSM 14954</strain>
    </source>
</reference>
<dbReference type="AlphaFoldDB" id="A0A660L834"/>
<gene>
    <name evidence="6" type="ORF">C8N24_1038</name>
</gene>
<accession>A0A660L834</accession>
<evidence type="ECO:0000313" key="6">
    <source>
        <dbReference type="EMBL" id="RKQ91217.1"/>
    </source>
</evidence>
<dbReference type="PROSITE" id="PS50977">
    <property type="entry name" value="HTH_TETR_2"/>
    <property type="match status" value="1"/>
</dbReference>
<evidence type="ECO:0000313" key="7">
    <source>
        <dbReference type="Proteomes" id="UP000278962"/>
    </source>
</evidence>
<name>A0A660L834_9ACTN</name>